<organism evidence="1 2">
    <name type="scientific">Nocardia nova</name>
    <dbReference type="NCBI Taxonomy" id="37330"/>
    <lineage>
        <taxon>Bacteria</taxon>
        <taxon>Bacillati</taxon>
        <taxon>Actinomycetota</taxon>
        <taxon>Actinomycetes</taxon>
        <taxon>Mycobacteriales</taxon>
        <taxon>Nocardiaceae</taxon>
        <taxon>Nocardia</taxon>
    </lineage>
</organism>
<sequence>MTRVRGGRGLSALCSDSAHPSQRGLSEFEALDSYPRGCRRIVAPASRSDSFVAQIQQKELIILQC</sequence>
<comment type="caution">
    <text evidence="1">The sequence shown here is derived from an EMBL/GenBank/DDBJ whole genome shotgun (WGS) entry which is preliminary data.</text>
</comment>
<protein>
    <submittedName>
        <fullName evidence="1">Uncharacterized protein</fullName>
    </submittedName>
</protein>
<evidence type="ECO:0000313" key="1">
    <source>
        <dbReference type="EMBL" id="PSR57685.1"/>
    </source>
</evidence>
<gene>
    <name evidence="1" type="ORF">C8259_33520</name>
</gene>
<name>A0A2T2YQA0_9NOCA</name>
<dbReference type="EMBL" id="PYHS01000033">
    <property type="protein sequence ID" value="PSR57685.1"/>
    <property type="molecule type" value="Genomic_DNA"/>
</dbReference>
<evidence type="ECO:0000313" key="2">
    <source>
        <dbReference type="Proteomes" id="UP000241647"/>
    </source>
</evidence>
<dbReference type="AlphaFoldDB" id="A0A2T2YQA0"/>
<reference evidence="1 2" key="1">
    <citation type="submission" date="2018-02" db="EMBL/GenBank/DDBJ databases">
        <title>8 Nocardia nova and 1 Nocardia cyriacigeorgica strain used for evolution to TMP-SMX.</title>
        <authorList>
            <person name="Mehta H."/>
            <person name="Weng J."/>
            <person name="Shamoo Y."/>
        </authorList>
    </citation>
    <scope>NUCLEOTIDE SEQUENCE [LARGE SCALE GENOMIC DNA]</scope>
    <source>
        <strain evidence="1 2">ATCC 33727</strain>
    </source>
</reference>
<accession>A0A2T2YQA0</accession>
<proteinExistence type="predicted"/>
<dbReference type="Proteomes" id="UP000241647">
    <property type="component" value="Unassembled WGS sequence"/>
</dbReference>